<dbReference type="InterPro" id="IPR011701">
    <property type="entry name" value="MFS"/>
</dbReference>
<keyword evidence="5 7" id="KW-1133">Transmembrane helix</keyword>
<feature type="transmembrane region" description="Helical" evidence="7">
    <location>
        <begin position="39"/>
        <end position="59"/>
    </location>
</feature>
<dbReference type="RefSeq" id="WP_420039689.1">
    <property type="nucleotide sequence ID" value="NZ_CP128986.1"/>
</dbReference>
<evidence type="ECO:0000256" key="4">
    <source>
        <dbReference type="ARBA" id="ARBA00022692"/>
    </source>
</evidence>
<feature type="transmembrane region" description="Helical" evidence="7">
    <location>
        <begin position="206"/>
        <end position="231"/>
    </location>
</feature>
<dbReference type="Pfam" id="PF07690">
    <property type="entry name" value="MFS_1"/>
    <property type="match status" value="1"/>
</dbReference>
<feature type="transmembrane region" description="Helical" evidence="7">
    <location>
        <begin position="329"/>
        <end position="352"/>
    </location>
</feature>
<dbReference type="EMBL" id="CP128986">
    <property type="protein sequence ID" value="WOC13910.1"/>
    <property type="molecule type" value="Genomic_DNA"/>
</dbReference>
<sequence>MNRAAVAATAFAFAVAMIGTTIPTALYPIYADDLGFSPLTVTVLFAVYACGVVGALLLFGRLSDQIGRRPVLAAALVFAIVSAVVFLLPTSLPTLIVGRVLSGLSAGLMTGTGTAAIVDLFPAARRATAGVLAVAVNSGGLGIGNLMGGVIADVSSHPLVVPFVAHLVLAALALVAIGRYGANPSGGTAWRIRVERLRVPGEIRGAFVRGTLAAGAGFAASGVLTAVTGLFLADSLDLHGHTLTGFIVFLVFASVASGQLLARRASQRWALPAACLGMIAAAGLLAWALAGQLLAPLIGAAIGVGVSCGVSMNVGLATTVEQVPMAFRGGVSSAFFTVIYIMLAFPAIGVGLLANSMGLRDAGIVFAGVVAVLAAGVGVADYARGVSQVRL</sequence>
<organism evidence="9">
    <name type="scientific">Gordonia sp. MP11Mi</name>
    <dbReference type="NCBI Taxonomy" id="3022769"/>
    <lineage>
        <taxon>Bacteria</taxon>
        <taxon>Bacillati</taxon>
        <taxon>Actinomycetota</taxon>
        <taxon>Actinomycetes</taxon>
        <taxon>Mycobacteriales</taxon>
        <taxon>Gordoniaceae</taxon>
        <taxon>Gordonia</taxon>
    </lineage>
</organism>
<feature type="transmembrane region" description="Helical" evidence="7">
    <location>
        <begin position="96"/>
        <end position="118"/>
    </location>
</feature>
<evidence type="ECO:0000313" key="9">
    <source>
        <dbReference type="EMBL" id="WOC13910.1"/>
    </source>
</evidence>
<dbReference type="SUPFAM" id="SSF103473">
    <property type="entry name" value="MFS general substrate transporter"/>
    <property type="match status" value="1"/>
</dbReference>
<keyword evidence="3" id="KW-1003">Cell membrane</keyword>
<evidence type="ECO:0000256" key="1">
    <source>
        <dbReference type="ARBA" id="ARBA00004651"/>
    </source>
</evidence>
<accession>A0AA97CZ99</accession>
<proteinExistence type="predicted"/>
<evidence type="ECO:0000259" key="8">
    <source>
        <dbReference type="PROSITE" id="PS50850"/>
    </source>
</evidence>
<feature type="transmembrane region" description="Helical" evidence="7">
    <location>
        <begin position="163"/>
        <end position="182"/>
    </location>
</feature>
<feature type="transmembrane region" description="Helical" evidence="7">
    <location>
        <begin position="243"/>
        <end position="262"/>
    </location>
</feature>
<dbReference type="InterPro" id="IPR050171">
    <property type="entry name" value="MFS_Transporters"/>
</dbReference>
<name>A0AA97CZ99_9ACTN</name>
<dbReference type="InterPro" id="IPR020846">
    <property type="entry name" value="MFS_dom"/>
</dbReference>
<evidence type="ECO:0000256" key="7">
    <source>
        <dbReference type="SAM" id="Phobius"/>
    </source>
</evidence>
<keyword evidence="2" id="KW-0813">Transport</keyword>
<evidence type="ECO:0000256" key="6">
    <source>
        <dbReference type="ARBA" id="ARBA00023136"/>
    </source>
</evidence>
<feature type="transmembrane region" description="Helical" evidence="7">
    <location>
        <begin position="269"/>
        <end position="290"/>
    </location>
</feature>
<dbReference type="PANTHER" id="PTHR23517:SF13">
    <property type="entry name" value="MAJOR FACILITATOR SUPERFAMILY MFS_1"/>
    <property type="match status" value="1"/>
</dbReference>
<comment type="subcellular location">
    <subcellularLocation>
        <location evidence="1">Cell membrane</location>
        <topology evidence="1">Multi-pass membrane protein</topology>
    </subcellularLocation>
</comment>
<dbReference type="InterPro" id="IPR036259">
    <property type="entry name" value="MFS_trans_sf"/>
</dbReference>
<feature type="transmembrane region" description="Helical" evidence="7">
    <location>
        <begin position="296"/>
        <end position="317"/>
    </location>
</feature>
<feature type="transmembrane region" description="Helical" evidence="7">
    <location>
        <begin position="71"/>
        <end position="90"/>
    </location>
</feature>
<evidence type="ECO:0000256" key="2">
    <source>
        <dbReference type="ARBA" id="ARBA00022448"/>
    </source>
</evidence>
<dbReference type="GO" id="GO:0022857">
    <property type="term" value="F:transmembrane transporter activity"/>
    <property type="evidence" value="ECO:0007669"/>
    <property type="project" value="InterPro"/>
</dbReference>
<protein>
    <recommendedName>
        <fullName evidence="8">Major facilitator superfamily (MFS) profile domain-containing protein</fullName>
    </recommendedName>
</protein>
<reference evidence="9" key="1">
    <citation type="submission" date="2023-06" db="EMBL/GenBank/DDBJ databases">
        <title>Gordonia sp. nov. and Pseudochrobactrum sp. nov., two species isolated from the burying beetle Nicrophorus vespilloides.</title>
        <authorList>
            <person name="Poehlein A."/>
            <person name="Guzman J."/>
            <person name="Daniel R."/>
            <person name="Vilcinskas A."/>
        </authorList>
    </citation>
    <scope>NUCLEOTIDE SEQUENCE</scope>
    <source>
        <strain evidence="9">MP11Mi</strain>
    </source>
</reference>
<dbReference type="Gene3D" id="1.20.1250.20">
    <property type="entry name" value="MFS general substrate transporter like domains"/>
    <property type="match status" value="1"/>
</dbReference>
<keyword evidence="6 7" id="KW-0472">Membrane</keyword>
<dbReference type="PANTHER" id="PTHR23517">
    <property type="entry name" value="RESISTANCE PROTEIN MDTM, PUTATIVE-RELATED-RELATED"/>
    <property type="match status" value="1"/>
</dbReference>
<evidence type="ECO:0000256" key="3">
    <source>
        <dbReference type="ARBA" id="ARBA00022475"/>
    </source>
</evidence>
<dbReference type="GO" id="GO:0005886">
    <property type="term" value="C:plasma membrane"/>
    <property type="evidence" value="ECO:0007669"/>
    <property type="project" value="UniProtKB-SubCell"/>
</dbReference>
<feature type="transmembrane region" description="Helical" evidence="7">
    <location>
        <begin position="364"/>
        <end position="383"/>
    </location>
</feature>
<feature type="transmembrane region" description="Helical" evidence="7">
    <location>
        <begin position="130"/>
        <end position="151"/>
    </location>
</feature>
<feature type="domain" description="Major facilitator superfamily (MFS) profile" evidence="8">
    <location>
        <begin position="1"/>
        <end position="386"/>
    </location>
</feature>
<gene>
    <name evidence="9" type="ORF">MP11Mi_30220</name>
</gene>
<keyword evidence="4 7" id="KW-0812">Transmembrane</keyword>
<dbReference type="PROSITE" id="PS50850">
    <property type="entry name" value="MFS"/>
    <property type="match status" value="1"/>
</dbReference>
<dbReference type="AlphaFoldDB" id="A0AA97CZ99"/>
<evidence type="ECO:0000256" key="5">
    <source>
        <dbReference type="ARBA" id="ARBA00022989"/>
    </source>
</evidence>